<evidence type="ECO:0000313" key="4">
    <source>
        <dbReference type="Proteomes" id="UP000295247"/>
    </source>
</evidence>
<protein>
    <submittedName>
        <fullName evidence="3">Uncharacterized protein DUF4124</fullName>
    </submittedName>
</protein>
<dbReference type="RefSeq" id="WP_132228343.1">
    <property type="nucleotide sequence ID" value="NZ_NRRH01000001.1"/>
</dbReference>
<dbReference type="InterPro" id="IPR025392">
    <property type="entry name" value="DUF4124"/>
</dbReference>
<dbReference type="Proteomes" id="UP000295247">
    <property type="component" value="Unassembled WGS sequence"/>
</dbReference>
<proteinExistence type="predicted"/>
<comment type="caution">
    <text evidence="3">The sequence shown here is derived from an EMBL/GenBank/DDBJ whole genome shotgun (WGS) entry which is preliminary data.</text>
</comment>
<keyword evidence="1" id="KW-0175">Coiled coil</keyword>
<feature type="domain" description="DUF4124" evidence="2">
    <location>
        <begin position="19"/>
        <end position="84"/>
    </location>
</feature>
<reference evidence="3 4" key="1">
    <citation type="submission" date="2019-03" db="EMBL/GenBank/DDBJ databases">
        <title>Genomic Encyclopedia of Type Strains, Phase IV (KMG-IV): sequencing the most valuable type-strain genomes for metagenomic binning, comparative biology and taxonomic classification.</title>
        <authorList>
            <person name="Goeker M."/>
        </authorList>
    </citation>
    <scope>NUCLEOTIDE SEQUENCE [LARGE SCALE GENOMIC DNA]</scope>
    <source>
        <strain evidence="3 4">DSM 203</strain>
    </source>
</reference>
<gene>
    <name evidence="3" type="ORF">EDC29_101409</name>
</gene>
<organism evidence="3 4">
    <name type="scientific">Marichromatium gracile</name>
    <name type="common">Chromatium gracile</name>
    <dbReference type="NCBI Taxonomy" id="1048"/>
    <lineage>
        <taxon>Bacteria</taxon>
        <taxon>Pseudomonadati</taxon>
        <taxon>Pseudomonadota</taxon>
        <taxon>Gammaproteobacteria</taxon>
        <taxon>Chromatiales</taxon>
        <taxon>Chromatiaceae</taxon>
        <taxon>Marichromatium</taxon>
    </lineage>
</organism>
<dbReference type="EMBL" id="SMDC01000001">
    <property type="protein sequence ID" value="TCW39992.1"/>
    <property type="molecule type" value="Genomic_DNA"/>
</dbReference>
<dbReference type="Pfam" id="PF13511">
    <property type="entry name" value="DUF4124"/>
    <property type="match status" value="1"/>
</dbReference>
<dbReference type="PROSITE" id="PS51257">
    <property type="entry name" value="PROKAR_LIPOPROTEIN"/>
    <property type="match status" value="1"/>
</dbReference>
<feature type="coiled-coil region" evidence="1">
    <location>
        <begin position="151"/>
        <end position="199"/>
    </location>
</feature>
<evidence type="ECO:0000313" key="3">
    <source>
        <dbReference type="EMBL" id="TCW39992.1"/>
    </source>
</evidence>
<name>A0A4R4AKP7_MARGR</name>
<dbReference type="AlphaFoldDB" id="A0A4R4AKP7"/>
<accession>A0A4R4AKP7</accession>
<evidence type="ECO:0000259" key="2">
    <source>
        <dbReference type="Pfam" id="PF13511"/>
    </source>
</evidence>
<evidence type="ECO:0000256" key="1">
    <source>
        <dbReference type="SAM" id="Coils"/>
    </source>
</evidence>
<sequence length="312" mass="35277">MSKRSPRPSPLCSLVVAACLCGCLQQVEARLYRWVDETGNIHYSDILPAESVDRGHVELDTRGVERETVPPAPSEAEIEAERARALAQMYDDYILANYRNEEDVRMVMQGQLSALDARIQVQRDGIRRERTRLEALATERAGADQGQAETLRTLESEVIEVERRILEHYRRIVGLERSKDAARRRFAEVLERLRELRGLDGEAAAPLPVPSHRLVCGERARCARDWTRARAYLTERFAPPELHQSIDLLIARVRDEREVRVLTLARLSGLEGGTVLYLDLQCRNRLTGADDCIDAAAKATVAGFRDALRSPR</sequence>